<feature type="active site" description="Proton donor" evidence="5">
    <location>
        <position position="134"/>
    </location>
</feature>
<feature type="binding site" evidence="5">
    <location>
        <position position="44"/>
    </location>
    <ligand>
        <name>(2E)-4-hydroxy-3-methylbut-2-enyl diphosphate</name>
        <dbReference type="ChEBI" id="CHEBI:128753"/>
    </ligand>
</feature>
<evidence type="ECO:0000313" key="7">
    <source>
        <dbReference type="Proteomes" id="UP001056426"/>
    </source>
</evidence>
<feature type="binding site" evidence="5">
    <location>
        <position position="132"/>
    </location>
    <ligand>
        <name>(2E)-4-hydroxy-3-methylbut-2-enyl diphosphate</name>
        <dbReference type="ChEBI" id="CHEBI:128753"/>
    </ligand>
</feature>
<feature type="binding site" evidence="5">
    <location>
        <position position="274"/>
    </location>
    <ligand>
        <name>isopentenyl diphosphate</name>
        <dbReference type="ChEBI" id="CHEBI:128769"/>
    </ligand>
</feature>
<comment type="pathway">
    <text evidence="5">Isoprenoid biosynthesis; isopentenyl diphosphate biosynthesis via DXP pathway; isopentenyl diphosphate from 1-deoxy-D-xylulose 5-phosphate: step 6/6.</text>
</comment>
<dbReference type="NCBIfam" id="TIGR00216">
    <property type="entry name" value="ispH_lytB"/>
    <property type="match status" value="1"/>
</dbReference>
<evidence type="ECO:0000256" key="3">
    <source>
        <dbReference type="ARBA" id="ARBA00023004"/>
    </source>
</evidence>
<comment type="pathway">
    <text evidence="5">Isoprenoid biosynthesis; dimethylallyl diphosphate biosynthesis; dimethylallyl diphosphate from (2E)-4-hydroxy-3-methylbutenyl diphosphate: step 1/1.</text>
</comment>
<dbReference type="Gene3D" id="3.40.50.11270">
    <property type="match status" value="1"/>
</dbReference>
<feature type="binding site" evidence="5">
    <location>
        <position position="100"/>
    </location>
    <ligand>
        <name>[4Fe-4S] cluster</name>
        <dbReference type="ChEBI" id="CHEBI:49883"/>
    </ligand>
</feature>
<keyword evidence="5 6" id="KW-0560">Oxidoreductase</keyword>
<keyword evidence="1 5" id="KW-0004">4Fe-4S</keyword>
<feature type="binding site" evidence="5">
    <location>
        <position position="229"/>
    </location>
    <ligand>
        <name>(2E)-4-hydroxy-3-methylbut-2-enyl diphosphate</name>
        <dbReference type="ChEBI" id="CHEBI:128753"/>
    </ligand>
</feature>
<feature type="binding site" evidence="5">
    <location>
        <position position="201"/>
    </location>
    <ligand>
        <name>[4Fe-4S] cluster</name>
        <dbReference type="ChEBI" id="CHEBI:49883"/>
    </ligand>
</feature>
<dbReference type="KEGG" id="alkq:M9189_01720"/>
<feature type="binding site" evidence="5">
    <location>
        <position position="230"/>
    </location>
    <ligand>
        <name>isopentenyl diphosphate</name>
        <dbReference type="ChEBI" id="CHEBI:128769"/>
    </ligand>
</feature>
<reference evidence="6" key="1">
    <citation type="submission" date="2022-05" db="EMBL/GenBank/DDBJ databases">
        <authorList>
            <person name="Sun X."/>
        </authorList>
    </citation>
    <scope>NUCLEOTIDE SEQUENCE</scope>
    <source>
        <strain evidence="6">Ai-910</strain>
    </source>
</reference>
<dbReference type="EC" id="1.17.7.4" evidence="5"/>
<feature type="binding site" evidence="5">
    <location>
        <position position="274"/>
    </location>
    <ligand>
        <name>dimethylallyl diphosphate</name>
        <dbReference type="ChEBI" id="CHEBI:57623"/>
    </ligand>
</feature>
<dbReference type="GO" id="GO:0050992">
    <property type="term" value="P:dimethylallyl diphosphate biosynthetic process"/>
    <property type="evidence" value="ECO:0007669"/>
    <property type="project" value="UniProtKB-UniRule"/>
</dbReference>
<dbReference type="PANTHER" id="PTHR30426">
    <property type="entry name" value="4-HYDROXY-3-METHYLBUT-2-ENYL DIPHOSPHATE REDUCTASE"/>
    <property type="match status" value="1"/>
</dbReference>
<dbReference type="PANTHER" id="PTHR30426:SF0">
    <property type="entry name" value="4-HYDROXY-3-METHYLBUT-2-ENYL DIPHOSPHATE REDUCTASE"/>
    <property type="match status" value="1"/>
</dbReference>
<protein>
    <recommendedName>
        <fullName evidence="5">4-hydroxy-3-methylbut-2-enyl diphosphate reductase</fullName>
        <shortName evidence="5">HMBPP reductase</shortName>
        <ecNumber evidence="5">1.17.7.4</ecNumber>
    </recommendedName>
</protein>
<dbReference type="Gene3D" id="3.40.1010.20">
    <property type="entry name" value="4-hydroxy-3-methylbut-2-enyl diphosphate reductase, catalytic domain"/>
    <property type="match status" value="2"/>
</dbReference>
<keyword evidence="7" id="KW-1185">Reference proteome</keyword>
<keyword evidence="4 5" id="KW-0411">Iron-sulfur</keyword>
<feature type="binding site" evidence="5">
    <location>
        <position position="78"/>
    </location>
    <ligand>
        <name>isopentenyl diphosphate</name>
        <dbReference type="ChEBI" id="CHEBI:128769"/>
    </ligand>
</feature>
<dbReference type="GO" id="GO:0016114">
    <property type="term" value="P:terpenoid biosynthetic process"/>
    <property type="evidence" value="ECO:0007669"/>
    <property type="project" value="UniProtKB-UniRule"/>
</dbReference>
<name>A0A9J6ZQZ8_9BACT</name>
<accession>A0A9J6ZQZ8</accession>
<feature type="binding site" evidence="5">
    <location>
        <position position="229"/>
    </location>
    <ligand>
        <name>dimethylallyl diphosphate</name>
        <dbReference type="ChEBI" id="CHEBI:57623"/>
    </ligand>
</feature>
<dbReference type="NCBIfam" id="NF002187">
    <property type="entry name" value="PRK01045.1-1"/>
    <property type="match status" value="1"/>
</dbReference>
<evidence type="ECO:0000313" key="6">
    <source>
        <dbReference type="EMBL" id="URW80077.1"/>
    </source>
</evidence>
<feature type="binding site" evidence="5">
    <location>
        <position position="132"/>
    </location>
    <ligand>
        <name>isopentenyl diphosphate</name>
        <dbReference type="ChEBI" id="CHEBI:128769"/>
    </ligand>
</feature>
<feature type="binding site" evidence="5">
    <location>
        <position position="231"/>
    </location>
    <ligand>
        <name>(2E)-4-hydroxy-3-methylbut-2-enyl diphosphate</name>
        <dbReference type="ChEBI" id="CHEBI:128753"/>
    </ligand>
</feature>
<keyword evidence="2 5" id="KW-0479">Metal-binding</keyword>
<feature type="binding site" evidence="5">
    <location>
        <position position="231"/>
    </location>
    <ligand>
        <name>isopentenyl diphosphate</name>
        <dbReference type="ChEBI" id="CHEBI:128769"/>
    </ligand>
</feature>
<feature type="binding site" evidence="5">
    <location>
        <position position="231"/>
    </location>
    <ligand>
        <name>dimethylallyl diphosphate</name>
        <dbReference type="ChEBI" id="CHEBI:57623"/>
    </ligand>
</feature>
<feature type="binding site" evidence="5">
    <location>
        <position position="132"/>
    </location>
    <ligand>
        <name>dimethylallyl diphosphate</name>
        <dbReference type="ChEBI" id="CHEBI:57623"/>
    </ligand>
</feature>
<organism evidence="6 7">
    <name type="scientific">Xiashengella succiniciproducens</name>
    <dbReference type="NCBI Taxonomy" id="2949635"/>
    <lineage>
        <taxon>Bacteria</taxon>
        <taxon>Pseudomonadati</taxon>
        <taxon>Bacteroidota</taxon>
        <taxon>Bacteroidia</taxon>
        <taxon>Marinilabiliales</taxon>
        <taxon>Marinilabiliaceae</taxon>
        <taxon>Xiashengella</taxon>
    </lineage>
</organism>
<dbReference type="GO" id="GO:0019288">
    <property type="term" value="P:isopentenyl diphosphate biosynthetic process, methylerythritol 4-phosphate pathway"/>
    <property type="evidence" value="ECO:0007669"/>
    <property type="project" value="UniProtKB-UniRule"/>
</dbReference>
<dbReference type="GO" id="GO:0046872">
    <property type="term" value="F:metal ion binding"/>
    <property type="evidence" value="ECO:0007669"/>
    <property type="project" value="UniProtKB-KW"/>
</dbReference>
<dbReference type="Proteomes" id="UP001056426">
    <property type="component" value="Chromosome"/>
</dbReference>
<comment type="function">
    <text evidence="5">Catalyzes the conversion of 1-hydroxy-2-methyl-2-(E)-butenyl 4-diphosphate (HMBPP) into a mixture of isopentenyl diphosphate (IPP) and dimethylallyl diphosphate (DMAPP). Acts in the terminal step of the DOXP/MEP pathway for isoprenoid precursor biosynthesis.</text>
</comment>
<evidence type="ECO:0000256" key="2">
    <source>
        <dbReference type="ARBA" id="ARBA00022723"/>
    </source>
</evidence>
<feature type="binding site" evidence="5">
    <location>
        <position position="44"/>
    </location>
    <ligand>
        <name>isopentenyl diphosphate</name>
        <dbReference type="ChEBI" id="CHEBI:128769"/>
    </ligand>
</feature>
<dbReference type="InterPro" id="IPR003451">
    <property type="entry name" value="LytB/IspH"/>
</dbReference>
<feature type="binding site" evidence="5">
    <location>
        <position position="78"/>
    </location>
    <ligand>
        <name>dimethylallyl diphosphate</name>
        <dbReference type="ChEBI" id="CHEBI:57623"/>
    </ligand>
</feature>
<comment type="cofactor">
    <cofactor evidence="5">
        <name>[4Fe-4S] cluster</name>
        <dbReference type="ChEBI" id="CHEBI:49883"/>
    </cofactor>
    <text evidence="5">Binds 1 [4Fe-4S] cluster per subunit.</text>
</comment>
<feature type="binding site" evidence="5">
    <location>
        <position position="229"/>
    </location>
    <ligand>
        <name>isopentenyl diphosphate</name>
        <dbReference type="ChEBI" id="CHEBI:128769"/>
    </ligand>
</feature>
<feature type="binding site" evidence="5">
    <location>
        <position position="44"/>
    </location>
    <ligand>
        <name>dimethylallyl diphosphate</name>
        <dbReference type="ChEBI" id="CHEBI:57623"/>
    </ligand>
</feature>
<feature type="binding site" evidence="5">
    <location>
        <position position="16"/>
    </location>
    <ligand>
        <name>[4Fe-4S] cluster</name>
        <dbReference type="ChEBI" id="CHEBI:49883"/>
    </ligand>
</feature>
<evidence type="ECO:0000256" key="5">
    <source>
        <dbReference type="HAMAP-Rule" id="MF_00191"/>
    </source>
</evidence>
<gene>
    <name evidence="5" type="primary">ispH</name>
    <name evidence="6" type="ORF">M9189_01720</name>
</gene>
<evidence type="ECO:0000256" key="1">
    <source>
        <dbReference type="ARBA" id="ARBA00022485"/>
    </source>
</evidence>
<sequence>MKGKPNIEIDSGSGFCFGVSRAVRMAEEQLEKGTGLTSIGEIVHNEEEVERLRLKGLSTSALDRVHSSDEAPLLFRAHGEPPASYKKVKEEGRTLIDATCPVVLKLQQRVHKAWLQAKAEDGQVVIYGKKGHPEVTGLWGYTDNEALVVQHPEDLEQLDPDKKVFMFAQTTMSQKGYAEIQELIRGRLSNPDNLMAHNTICGQVANRVPRLKEFATRHDVVIFVGGTRSSNAKVLFEACKTENSRTHFVAGAGDIDPQWFGSPLNSIGICGATSTPYWLMEQVEKAVDTILGKQ</sequence>
<dbReference type="Pfam" id="PF02401">
    <property type="entry name" value="LYTB"/>
    <property type="match status" value="1"/>
</dbReference>
<reference evidence="6" key="2">
    <citation type="submission" date="2022-06" db="EMBL/GenBank/DDBJ databases">
        <title>Xiashengella guii gen. nov. sp. nov., a bacterium isolated form anaerobic digestion tank.</title>
        <authorList>
            <person name="Huang H."/>
        </authorList>
    </citation>
    <scope>NUCLEOTIDE SEQUENCE</scope>
    <source>
        <strain evidence="6">Ai-910</strain>
    </source>
</reference>
<evidence type="ECO:0000256" key="4">
    <source>
        <dbReference type="ARBA" id="ARBA00023014"/>
    </source>
</evidence>
<dbReference type="CDD" id="cd13944">
    <property type="entry name" value="lytB_ispH"/>
    <property type="match status" value="1"/>
</dbReference>
<comment type="similarity">
    <text evidence="5">Belongs to the IspH family.</text>
</comment>
<feature type="binding site" evidence="5">
    <location>
        <position position="230"/>
    </location>
    <ligand>
        <name>dimethylallyl diphosphate</name>
        <dbReference type="ChEBI" id="CHEBI:57623"/>
    </ligand>
</feature>
<comment type="catalytic activity">
    <reaction evidence="5">
        <text>isopentenyl diphosphate + 2 oxidized [2Fe-2S]-[ferredoxin] + H2O = (2E)-4-hydroxy-3-methylbut-2-enyl diphosphate + 2 reduced [2Fe-2S]-[ferredoxin] + 2 H(+)</text>
        <dbReference type="Rhea" id="RHEA:24488"/>
        <dbReference type="Rhea" id="RHEA-COMP:10000"/>
        <dbReference type="Rhea" id="RHEA-COMP:10001"/>
        <dbReference type="ChEBI" id="CHEBI:15377"/>
        <dbReference type="ChEBI" id="CHEBI:15378"/>
        <dbReference type="ChEBI" id="CHEBI:33737"/>
        <dbReference type="ChEBI" id="CHEBI:33738"/>
        <dbReference type="ChEBI" id="CHEBI:128753"/>
        <dbReference type="ChEBI" id="CHEBI:128769"/>
        <dbReference type="EC" id="1.17.7.4"/>
    </reaction>
</comment>
<dbReference type="AlphaFoldDB" id="A0A9J6ZQZ8"/>
<feature type="binding site" evidence="5">
    <location>
        <position position="78"/>
    </location>
    <ligand>
        <name>(2E)-4-hydroxy-3-methylbut-2-enyl diphosphate</name>
        <dbReference type="ChEBI" id="CHEBI:128753"/>
    </ligand>
</feature>
<keyword evidence="3 5" id="KW-0408">Iron</keyword>
<proteinExistence type="inferred from homology"/>
<comment type="catalytic activity">
    <reaction evidence="5">
        <text>dimethylallyl diphosphate + 2 oxidized [2Fe-2S]-[ferredoxin] + H2O = (2E)-4-hydroxy-3-methylbut-2-enyl diphosphate + 2 reduced [2Fe-2S]-[ferredoxin] + 2 H(+)</text>
        <dbReference type="Rhea" id="RHEA:24825"/>
        <dbReference type="Rhea" id="RHEA-COMP:10000"/>
        <dbReference type="Rhea" id="RHEA-COMP:10001"/>
        <dbReference type="ChEBI" id="CHEBI:15377"/>
        <dbReference type="ChEBI" id="CHEBI:15378"/>
        <dbReference type="ChEBI" id="CHEBI:33737"/>
        <dbReference type="ChEBI" id="CHEBI:33738"/>
        <dbReference type="ChEBI" id="CHEBI:57623"/>
        <dbReference type="ChEBI" id="CHEBI:128753"/>
        <dbReference type="EC" id="1.17.7.4"/>
    </reaction>
</comment>
<dbReference type="RefSeq" id="WP_250724189.1">
    <property type="nucleotide sequence ID" value="NZ_CP098400.1"/>
</dbReference>
<feature type="binding site" evidence="5">
    <location>
        <position position="230"/>
    </location>
    <ligand>
        <name>(2E)-4-hydroxy-3-methylbut-2-enyl diphosphate</name>
        <dbReference type="ChEBI" id="CHEBI:128753"/>
    </ligand>
</feature>
<dbReference type="EMBL" id="CP098400">
    <property type="protein sequence ID" value="URW80077.1"/>
    <property type="molecule type" value="Genomic_DNA"/>
</dbReference>
<feature type="binding site" evidence="5">
    <location>
        <position position="170"/>
    </location>
    <ligand>
        <name>(2E)-4-hydroxy-3-methylbut-2-enyl diphosphate</name>
        <dbReference type="ChEBI" id="CHEBI:128753"/>
    </ligand>
</feature>
<dbReference type="HAMAP" id="MF_00191">
    <property type="entry name" value="IspH"/>
    <property type="match status" value="1"/>
</dbReference>
<dbReference type="GO" id="GO:0051745">
    <property type="term" value="F:4-hydroxy-3-methylbut-2-enyl diphosphate reductase activity"/>
    <property type="evidence" value="ECO:0007669"/>
    <property type="project" value="UniProtKB-UniRule"/>
</dbReference>
<feature type="binding site" evidence="5">
    <location>
        <position position="274"/>
    </location>
    <ligand>
        <name>(2E)-4-hydroxy-3-methylbut-2-enyl diphosphate</name>
        <dbReference type="ChEBI" id="CHEBI:128753"/>
    </ligand>
</feature>
<keyword evidence="5" id="KW-0414">Isoprene biosynthesis</keyword>
<dbReference type="GO" id="GO:0051539">
    <property type="term" value="F:4 iron, 4 sulfur cluster binding"/>
    <property type="evidence" value="ECO:0007669"/>
    <property type="project" value="UniProtKB-UniRule"/>
</dbReference>